<accession>A0A8X6FTV4</accession>
<gene>
    <name evidence="1" type="ORF">TNCT_266281</name>
</gene>
<protein>
    <submittedName>
        <fullName evidence="1">Uncharacterized protein</fullName>
    </submittedName>
</protein>
<evidence type="ECO:0000313" key="1">
    <source>
        <dbReference type="EMBL" id="GFQ88272.1"/>
    </source>
</evidence>
<dbReference type="AlphaFoldDB" id="A0A8X6FTV4"/>
<comment type="caution">
    <text evidence="1">The sequence shown here is derived from an EMBL/GenBank/DDBJ whole genome shotgun (WGS) entry which is preliminary data.</text>
</comment>
<dbReference type="Proteomes" id="UP000887116">
    <property type="component" value="Unassembled WGS sequence"/>
</dbReference>
<proteinExistence type="predicted"/>
<dbReference type="EMBL" id="BMAO01013354">
    <property type="protein sequence ID" value="GFQ88272.1"/>
    <property type="molecule type" value="Genomic_DNA"/>
</dbReference>
<organism evidence="1 2">
    <name type="scientific">Trichonephila clavata</name>
    <name type="common">Joro spider</name>
    <name type="synonym">Nephila clavata</name>
    <dbReference type="NCBI Taxonomy" id="2740835"/>
    <lineage>
        <taxon>Eukaryota</taxon>
        <taxon>Metazoa</taxon>
        <taxon>Ecdysozoa</taxon>
        <taxon>Arthropoda</taxon>
        <taxon>Chelicerata</taxon>
        <taxon>Arachnida</taxon>
        <taxon>Araneae</taxon>
        <taxon>Araneomorphae</taxon>
        <taxon>Entelegynae</taxon>
        <taxon>Araneoidea</taxon>
        <taxon>Nephilidae</taxon>
        <taxon>Trichonephila</taxon>
    </lineage>
</organism>
<evidence type="ECO:0000313" key="2">
    <source>
        <dbReference type="Proteomes" id="UP000887116"/>
    </source>
</evidence>
<sequence length="84" mass="10055">MGRKCKSKETLRTNRYGAVKTELYTLRPKEAELWGTFLFYWDQVYQRHTRHRVSQTSTASMDSSLLLAAESWLHARLFFLKVRR</sequence>
<name>A0A8X6FTV4_TRICU</name>
<reference evidence="1" key="1">
    <citation type="submission" date="2020-07" db="EMBL/GenBank/DDBJ databases">
        <title>Multicomponent nature underlies the extraordinary mechanical properties of spider dragline silk.</title>
        <authorList>
            <person name="Kono N."/>
            <person name="Nakamura H."/>
            <person name="Mori M."/>
            <person name="Yoshida Y."/>
            <person name="Ohtoshi R."/>
            <person name="Malay A.D."/>
            <person name="Moran D.A.P."/>
            <person name="Tomita M."/>
            <person name="Numata K."/>
            <person name="Arakawa K."/>
        </authorList>
    </citation>
    <scope>NUCLEOTIDE SEQUENCE</scope>
</reference>
<keyword evidence="2" id="KW-1185">Reference proteome</keyword>